<dbReference type="AlphaFoldDB" id="A0A168MCI0"/>
<dbReference type="SUPFAM" id="SSF49503">
    <property type="entry name" value="Cupredoxins"/>
    <property type="match status" value="1"/>
</dbReference>
<feature type="non-terminal residue" evidence="3">
    <location>
        <position position="1"/>
    </location>
</feature>
<dbReference type="GO" id="GO:0005507">
    <property type="term" value="F:copper ion binding"/>
    <property type="evidence" value="ECO:0007669"/>
    <property type="project" value="InterPro"/>
</dbReference>
<comment type="similarity">
    <text evidence="1">Belongs to the multicopper oxidase family.</text>
</comment>
<evidence type="ECO:0000256" key="1">
    <source>
        <dbReference type="ARBA" id="ARBA00010609"/>
    </source>
</evidence>
<dbReference type="STRING" id="747725.A0A168MCI0"/>
<dbReference type="Pfam" id="PF07732">
    <property type="entry name" value="Cu-oxidase_3"/>
    <property type="match status" value="1"/>
</dbReference>
<evidence type="ECO:0000259" key="2">
    <source>
        <dbReference type="Pfam" id="PF07732"/>
    </source>
</evidence>
<dbReference type="InterPro" id="IPR008972">
    <property type="entry name" value="Cupredoxin"/>
</dbReference>
<sequence length="69" mass="7915">WHLGYKHVNPDGLHQRRVISINDQWPPAPVKLNINDTLVIHVHNKLNEPTVIHAHGINQNNRTNIYDGA</sequence>
<dbReference type="Gene3D" id="2.60.40.420">
    <property type="entry name" value="Cupredoxins - blue copper proteins"/>
    <property type="match status" value="1"/>
</dbReference>
<dbReference type="Proteomes" id="UP000077051">
    <property type="component" value="Unassembled WGS sequence"/>
</dbReference>
<proteinExistence type="inferred from homology"/>
<evidence type="ECO:0000313" key="4">
    <source>
        <dbReference type="Proteomes" id="UP000077051"/>
    </source>
</evidence>
<protein>
    <submittedName>
        <fullName evidence="3">Multicopper oxidase</fullName>
    </submittedName>
</protein>
<accession>A0A168MCI0</accession>
<keyword evidence="4" id="KW-1185">Reference proteome</keyword>
<dbReference type="EMBL" id="AMYB01000003">
    <property type="protein sequence ID" value="OAD04717.1"/>
    <property type="molecule type" value="Genomic_DNA"/>
</dbReference>
<dbReference type="VEuPathDB" id="FungiDB:MUCCIDRAFT_125882"/>
<evidence type="ECO:0000313" key="3">
    <source>
        <dbReference type="EMBL" id="OAD04717.1"/>
    </source>
</evidence>
<dbReference type="InterPro" id="IPR011707">
    <property type="entry name" value="Cu-oxidase-like_N"/>
</dbReference>
<dbReference type="OrthoDB" id="2121828at2759"/>
<reference evidence="3 4" key="1">
    <citation type="submission" date="2015-06" db="EMBL/GenBank/DDBJ databases">
        <title>Expansion of signal transduction pathways in fungi by whole-genome duplication.</title>
        <authorList>
            <consortium name="DOE Joint Genome Institute"/>
            <person name="Corrochano L.M."/>
            <person name="Kuo A."/>
            <person name="Marcet-Houben M."/>
            <person name="Polaino S."/>
            <person name="Salamov A."/>
            <person name="Villalobos J.M."/>
            <person name="Alvarez M.I."/>
            <person name="Avalos J."/>
            <person name="Benito E.P."/>
            <person name="Benoit I."/>
            <person name="Burger G."/>
            <person name="Camino L.P."/>
            <person name="Canovas D."/>
            <person name="Cerda-Olmedo E."/>
            <person name="Cheng J.-F."/>
            <person name="Dominguez A."/>
            <person name="Elias M."/>
            <person name="Eslava A.P."/>
            <person name="Glaser F."/>
            <person name="Grimwood J."/>
            <person name="Gutierrez G."/>
            <person name="Heitman J."/>
            <person name="Henrissat B."/>
            <person name="Iturriaga E.A."/>
            <person name="Lang B.F."/>
            <person name="Lavin J.L."/>
            <person name="Lee S."/>
            <person name="Li W."/>
            <person name="Lindquist E."/>
            <person name="Lopez-Garcia S."/>
            <person name="Luque E.M."/>
            <person name="Marcos A.T."/>
            <person name="Martin J."/>
            <person name="Mccluskey K."/>
            <person name="Medina H.R."/>
            <person name="Miralles-Duran A."/>
            <person name="Miyazaki A."/>
            <person name="Munoz-Torres E."/>
            <person name="Oguiza J.A."/>
            <person name="Ohm R."/>
            <person name="Olmedo M."/>
            <person name="Orejas M."/>
            <person name="Ortiz-Castellanos L."/>
            <person name="Pisabarro A.G."/>
            <person name="Rodriguez-Romero J."/>
            <person name="Ruiz-Herrera J."/>
            <person name="Ruiz-Vazquez R."/>
            <person name="Sanz C."/>
            <person name="Schackwitz W."/>
            <person name="Schmutz J."/>
            <person name="Shahriari M."/>
            <person name="Shelest E."/>
            <person name="Silva-Franco F."/>
            <person name="Soanes D."/>
            <person name="Syed K."/>
            <person name="Tagua V.G."/>
            <person name="Talbot N.J."/>
            <person name="Thon M."/>
            <person name="De Vries R.P."/>
            <person name="Wiebenga A."/>
            <person name="Yadav J.S."/>
            <person name="Braun E.L."/>
            <person name="Baker S."/>
            <person name="Garre V."/>
            <person name="Horwitz B."/>
            <person name="Torres-Martinez S."/>
            <person name="Idnurm A."/>
            <person name="Herrera-Estrella A."/>
            <person name="Gabaldon T."/>
            <person name="Grigoriev I.V."/>
        </authorList>
    </citation>
    <scope>NUCLEOTIDE SEQUENCE [LARGE SCALE GENOMIC DNA]</scope>
    <source>
        <strain evidence="3 4">CBS 277.49</strain>
    </source>
</reference>
<feature type="non-terminal residue" evidence="3">
    <location>
        <position position="69"/>
    </location>
</feature>
<organism evidence="3 4">
    <name type="scientific">Mucor lusitanicus CBS 277.49</name>
    <dbReference type="NCBI Taxonomy" id="747725"/>
    <lineage>
        <taxon>Eukaryota</taxon>
        <taxon>Fungi</taxon>
        <taxon>Fungi incertae sedis</taxon>
        <taxon>Mucoromycota</taxon>
        <taxon>Mucoromycotina</taxon>
        <taxon>Mucoromycetes</taxon>
        <taxon>Mucorales</taxon>
        <taxon>Mucorineae</taxon>
        <taxon>Mucoraceae</taxon>
        <taxon>Mucor</taxon>
    </lineage>
</organism>
<gene>
    <name evidence="3" type="ORF">MUCCIDRAFT_125882</name>
</gene>
<comment type="caution">
    <text evidence="3">The sequence shown here is derived from an EMBL/GenBank/DDBJ whole genome shotgun (WGS) entry which is preliminary data.</text>
</comment>
<name>A0A168MCI0_MUCCL</name>
<feature type="domain" description="Plastocyanin-like" evidence="2">
    <location>
        <begin position="4"/>
        <end position="68"/>
    </location>
</feature>